<reference evidence="2" key="1">
    <citation type="submission" date="2018-05" db="EMBL/GenBank/DDBJ databases">
        <title>Draft genome of Mucuna pruriens seed.</title>
        <authorList>
            <person name="Nnadi N.E."/>
            <person name="Vos R."/>
            <person name="Hasami M.H."/>
            <person name="Devisetty U.K."/>
            <person name="Aguiy J.C."/>
        </authorList>
    </citation>
    <scope>NUCLEOTIDE SEQUENCE [LARGE SCALE GENOMIC DNA]</scope>
    <source>
        <strain evidence="2">JCA_2017</strain>
    </source>
</reference>
<gene>
    <name evidence="2" type="ORF">CR513_09544</name>
</gene>
<proteinExistence type="predicted"/>
<evidence type="ECO:0000256" key="1">
    <source>
        <dbReference type="SAM" id="MobiDB-lite"/>
    </source>
</evidence>
<keyword evidence="3" id="KW-1185">Reference proteome</keyword>
<evidence type="ECO:0000313" key="3">
    <source>
        <dbReference type="Proteomes" id="UP000257109"/>
    </source>
</evidence>
<feature type="compositionally biased region" description="Basic and acidic residues" evidence="1">
    <location>
        <begin position="283"/>
        <end position="338"/>
    </location>
</feature>
<feature type="region of interest" description="Disordered" evidence="1">
    <location>
        <begin position="265"/>
        <end position="338"/>
    </location>
</feature>
<evidence type="ECO:0000313" key="2">
    <source>
        <dbReference type="EMBL" id="RDY06462.1"/>
    </source>
</evidence>
<feature type="compositionally biased region" description="Basic and acidic residues" evidence="1">
    <location>
        <begin position="1"/>
        <end position="24"/>
    </location>
</feature>
<feature type="region of interest" description="Disordered" evidence="1">
    <location>
        <begin position="1"/>
        <end position="29"/>
    </location>
</feature>
<accession>A0A371HUK1</accession>
<organism evidence="2 3">
    <name type="scientific">Mucuna pruriens</name>
    <name type="common">Velvet bean</name>
    <name type="synonym">Dolichos pruriens</name>
    <dbReference type="NCBI Taxonomy" id="157652"/>
    <lineage>
        <taxon>Eukaryota</taxon>
        <taxon>Viridiplantae</taxon>
        <taxon>Streptophyta</taxon>
        <taxon>Embryophyta</taxon>
        <taxon>Tracheophyta</taxon>
        <taxon>Spermatophyta</taxon>
        <taxon>Magnoliopsida</taxon>
        <taxon>eudicotyledons</taxon>
        <taxon>Gunneridae</taxon>
        <taxon>Pentapetalae</taxon>
        <taxon>rosids</taxon>
        <taxon>fabids</taxon>
        <taxon>Fabales</taxon>
        <taxon>Fabaceae</taxon>
        <taxon>Papilionoideae</taxon>
        <taxon>50 kb inversion clade</taxon>
        <taxon>NPAAA clade</taxon>
        <taxon>indigoferoid/millettioid clade</taxon>
        <taxon>Phaseoleae</taxon>
        <taxon>Mucuna</taxon>
    </lineage>
</organism>
<sequence>MVNSPCKEDSKKGHDTDYKGEPSRTPKQMMKRLEAELQKNKDPLEGKGRPKKNLLYNIRWYHCPQALHASTSSPTYFLRRSPNVSSLPVEGLRNRDLDTDTKKWIQWEKDGDQLPTTTASSSCNVPPLMASVPTNPDSLLLATDCYPDVGLAPSQPTKHLVKHRGTKMRMVDNGEIPEITIPATFLTPTCLNLALEESAFECFGGVGSTLRSAMESVIRSQLYVAETLLALNSWCNMTGSNSDEINGYYTKSKCMMKQMLALSKKKEKSASSIHESAGKKTGSPKEKFKDPPSSCHNEKSRKGKALEIEERGGERRNYTKEEPWRRYEKEPHREKRERRYEEFLHERRMYFDSPHKDDMEVPKRAPMDAFKCQIPLFAEDGDVESYQD</sequence>
<feature type="non-terminal residue" evidence="2">
    <location>
        <position position="1"/>
    </location>
</feature>
<protein>
    <submittedName>
        <fullName evidence="2">Uncharacterized protein</fullName>
    </submittedName>
</protein>
<dbReference type="AlphaFoldDB" id="A0A371HUK1"/>
<name>A0A371HUK1_MUCPR</name>
<dbReference type="Proteomes" id="UP000257109">
    <property type="component" value="Unassembled WGS sequence"/>
</dbReference>
<comment type="caution">
    <text evidence="2">The sequence shown here is derived from an EMBL/GenBank/DDBJ whole genome shotgun (WGS) entry which is preliminary data.</text>
</comment>
<dbReference type="EMBL" id="QJKJ01001683">
    <property type="protein sequence ID" value="RDY06462.1"/>
    <property type="molecule type" value="Genomic_DNA"/>
</dbReference>